<evidence type="ECO:0000313" key="1">
    <source>
        <dbReference type="EMBL" id="ADG90764.1"/>
    </source>
</evidence>
<dbReference type="GeneID" id="9165503"/>
<dbReference type="OrthoDB" id="376886at2157"/>
<reference key="3">
    <citation type="submission" date="2010-02" db="EMBL/GenBank/DDBJ databases">
        <title>Complete genome sequence of Thermosphaera aggregans type strain (M11TL).</title>
        <authorList>
            <consortium name="US DOE Joint Genome Institute (JGI-PGF)"/>
            <person name="Spring S."/>
            <person name="Lapidus A."/>
            <person name="Munk C."/>
            <person name="Schroeder M."/>
            <person name="Glavina Del Rio T."/>
            <person name="Tice H."/>
            <person name="Copeland A."/>
            <person name="Cheng J.-F."/>
            <person name="Lucas S."/>
            <person name="Chen F."/>
            <person name="Nolan M."/>
            <person name="Bruce D."/>
            <person name="Goodwin L."/>
            <person name="Pitluck S."/>
            <person name="Ivanova N."/>
            <person name="Mavromatis K."/>
            <person name="Ovchinnikova G."/>
            <person name="Pati A."/>
            <person name="Chen A."/>
            <person name="Palaniappan K."/>
            <person name="Land M."/>
            <person name="Hauser L."/>
            <person name="Chang Y.-J."/>
            <person name="Jeffries C.C."/>
            <person name="Brettin T."/>
            <person name="Detter J.C."/>
            <person name="Tapia R."/>
            <person name="Han C."/>
            <person name="Chain P."/>
            <person name="Heimerl T."/>
            <person name="Weik F."/>
            <person name="Goker M."/>
            <person name="Rachel R."/>
            <person name="Bristow J."/>
            <person name="Eisen J.A."/>
            <person name="Markowitz V."/>
            <person name="Hugenholtz P."/>
            <person name="Kyrpides N.C."/>
            <person name="Klenk H.-P."/>
        </authorList>
    </citation>
    <scope>NUCLEOTIDE SEQUENCE</scope>
    <source>
        <strain>DSM 11486</strain>
    </source>
</reference>
<accession>D5U0W4</accession>
<dbReference type="HOGENOM" id="CLU_2056165_0_0_2"/>
<name>D5U0W4_THEAM</name>
<dbReference type="STRING" id="633148.Tagg_0489"/>
<dbReference type="Proteomes" id="UP000002376">
    <property type="component" value="Chromosome"/>
</dbReference>
<sequence length="119" mass="13653">MFDASVPVLLIPGSDVQRLYNELLKISVRERKKRLTIYVWMDSGKVEENIEKVKSIISLNHLLTMSFYVVRQGLEALKSHHPSHIYVVFPETRREVAQGLIRQLSELGIQAAEVVIPEL</sequence>
<reference evidence="2" key="2">
    <citation type="journal article" date="2010" name="Stand. Genomic Sci.">
        <title>Complete genome sequence of Thermosphaera aggregans type strain (M11TLT).</title>
        <authorList>
            <person name="Spring S."/>
            <person name="Rachel R."/>
            <person name="Lapidus A."/>
            <person name="Davenport K."/>
            <person name="Tice H."/>
            <person name="Copeland A."/>
            <person name="Cheng J.-F."/>
            <person name="Lucas S."/>
            <person name="Chen F."/>
            <person name="Nolan M."/>
            <person name="Bruce D."/>
            <person name="Goodwin L."/>
            <person name="Pitluck S."/>
            <person name="Ivanova N."/>
            <person name="Mavromatis K."/>
            <person name="Ovchinnikova G."/>
            <person name="Pati A."/>
            <person name="Chen A."/>
            <person name="Palaniappan K."/>
            <person name="Land M."/>
            <person name="Hauser L."/>
            <person name="Chang Y.-J."/>
            <person name="Jeffries C.C."/>
            <person name="Brettin T."/>
            <person name="Detter J.C."/>
            <person name="Tapia R."/>
            <person name="Han C."/>
            <person name="Heimerl T."/>
            <person name="Weikl F."/>
            <person name="Brambilla E."/>
            <person name="Goker M."/>
            <person name="Bristow J."/>
            <person name="Eisen J.A."/>
            <person name="Markowitz V."/>
            <person name="Hugenholtz P."/>
            <person name="Kyrpides N.C."/>
            <person name="Klenk H.-P."/>
        </authorList>
    </citation>
    <scope>NUCLEOTIDE SEQUENCE [LARGE SCALE GENOMIC DNA]</scope>
    <source>
        <strain evidence="2">DSM 11486 / M11TL</strain>
    </source>
</reference>
<dbReference type="AlphaFoldDB" id="D5U0W4"/>
<reference evidence="1 2" key="1">
    <citation type="journal article" date="2010" name="Stand. Genomic Sci.">
        <title>Complete genome sequence of Thermosphaera aggregans type strain (M11TL).</title>
        <authorList>
            <person name="Spring S."/>
            <person name="Rachel R."/>
            <person name="Lapidus A."/>
            <person name="Davenport K."/>
            <person name="Tice H."/>
            <person name="Copeland A."/>
            <person name="Cheng J.F."/>
            <person name="Lucas S."/>
            <person name="Chen F."/>
            <person name="Nolan M."/>
            <person name="Bruce D."/>
            <person name="Goodwin L."/>
            <person name="Pitluck S."/>
            <person name="Ivanova N."/>
            <person name="Mavromatis K."/>
            <person name="Ovchinnikova G."/>
            <person name="Pati A."/>
            <person name="Chen A."/>
            <person name="Palaniappan K."/>
            <person name="Land M."/>
            <person name="Hauser L."/>
            <person name="Chang Y.J."/>
            <person name="Jeffries C.C."/>
            <person name="Brettin T."/>
            <person name="Detter J.C."/>
            <person name="Tapia R."/>
            <person name="Han C."/>
            <person name="Heimerl T."/>
            <person name="Weikl F."/>
            <person name="Brambilla E."/>
            <person name="Goker M."/>
            <person name="Bristow J."/>
            <person name="Eisen J.A."/>
            <person name="Markowitz V."/>
            <person name="Hugenholtz P."/>
            <person name="Kyrpides N.C."/>
            <person name="Klenk H.P."/>
        </authorList>
    </citation>
    <scope>NUCLEOTIDE SEQUENCE [LARGE SCALE GENOMIC DNA]</scope>
    <source>
        <strain evidence="2">DSM 11486 / M11TL</strain>
    </source>
</reference>
<protein>
    <submittedName>
        <fullName evidence="1">Uncharacterized protein</fullName>
    </submittedName>
</protein>
<organism evidence="1 2">
    <name type="scientific">Thermosphaera aggregans (strain DSM 11486 / M11TL)</name>
    <dbReference type="NCBI Taxonomy" id="633148"/>
    <lineage>
        <taxon>Archaea</taxon>
        <taxon>Thermoproteota</taxon>
        <taxon>Thermoprotei</taxon>
        <taxon>Desulfurococcales</taxon>
        <taxon>Desulfurococcaceae</taxon>
        <taxon>Thermosphaera</taxon>
    </lineage>
</organism>
<evidence type="ECO:0000313" key="2">
    <source>
        <dbReference type="Proteomes" id="UP000002376"/>
    </source>
</evidence>
<keyword evidence="2" id="KW-1185">Reference proteome</keyword>
<dbReference type="KEGG" id="tag:Tagg_0489"/>
<dbReference type="EMBL" id="CP001939">
    <property type="protein sequence ID" value="ADG90764.1"/>
    <property type="molecule type" value="Genomic_DNA"/>
</dbReference>
<gene>
    <name evidence="1" type="ordered locus">Tagg_0489</name>
</gene>
<proteinExistence type="predicted"/>
<dbReference type="RefSeq" id="WP_013129357.1">
    <property type="nucleotide sequence ID" value="NC_014160.1"/>
</dbReference>